<dbReference type="EMBL" id="HBDY01005467">
    <property type="protein sequence ID" value="CAD8234246.1"/>
    <property type="molecule type" value="Transcribed_RNA"/>
</dbReference>
<dbReference type="Pfam" id="PF04050">
    <property type="entry name" value="Upf2"/>
    <property type="match status" value="1"/>
</dbReference>
<feature type="compositionally biased region" description="Gly residues" evidence="2">
    <location>
        <begin position="555"/>
        <end position="568"/>
    </location>
</feature>
<feature type="region of interest" description="Disordered" evidence="2">
    <location>
        <begin position="306"/>
        <end position="418"/>
    </location>
</feature>
<accession>A0A7R9TFP9</accession>
<evidence type="ECO:0000313" key="5">
    <source>
        <dbReference type="EMBL" id="CAD8234246.1"/>
    </source>
</evidence>
<comment type="similarity">
    <text evidence="1">Belongs to the RUS1 family.</text>
</comment>
<feature type="compositionally biased region" description="Acidic residues" evidence="2">
    <location>
        <begin position="363"/>
        <end position="398"/>
    </location>
</feature>
<protein>
    <submittedName>
        <fullName evidence="5">Uncharacterized protein</fullName>
    </submittedName>
</protein>
<evidence type="ECO:0000259" key="3">
    <source>
        <dbReference type="Pfam" id="PF04050"/>
    </source>
</evidence>
<feature type="compositionally biased region" description="Acidic residues" evidence="2">
    <location>
        <begin position="316"/>
        <end position="355"/>
    </location>
</feature>
<evidence type="ECO:0000259" key="4">
    <source>
        <dbReference type="Pfam" id="PF04884"/>
    </source>
</evidence>
<reference evidence="5" key="1">
    <citation type="submission" date="2021-01" db="EMBL/GenBank/DDBJ databases">
        <authorList>
            <person name="Corre E."/>
            <person name="Pelletier E."/>
            <person name="Niang G."/>
            <person name="Scheremetjew M."/>
            <person name="Finn R."/>
            <person name="Kale V."/>
            <person name="Holt S."/>
            <person name="Cochrane G."/>
            <person name="Meng A."/>
            <person name="Brown T."/>
            <person name="Cohen L."/>
        </authorList>
    </citation>
    <scope>NUCLEOTIDE SEQUENCE</scope>
    <source>
        <strain evidence="5">RCC1614</strain>
    </source>
</reference>
<evidence type="ECO:0000256" key="1">
    <source>
        <dbReference type="ARBA" id="ARBA00007558"/>
    </source>
</evidence>
<organism evidence="5">
    <name type="scientific">Micromonas pusilla</name>
    <name type="common">Picoplanktonic green alga</name>
    <name type="synonym">Chromulina pusilla</name>
    <dbReference type="NCBI Taxonomy" id="38833"/>
    <lineage>
        <taxon>Eukaryota</taxon>
        <taxon>Viridiplantae</taxon>
        <taxon>Chlorophyta</taxon>
        <taxon>Mamiellophyceae</taxon>
        <taxon>Mamiellales</taxon>
        <taxon>Mamiellaceae</taxon>
        <taxon>Micromonas</taxon>
    </lineage>
</organism>
<dbReference type="PANTHER" id="PTHR12770:SF27">
    <property type="entry name" value="PROTEIN ROOT UVB SENSITIVE 5"/>
    <property type="match status" value="1"/>
</dbReference>
<feature type="region of interest" description="Disordered" evidence="2">
    <location>
        <begin position="547"/>
        <end position="594"/>
    </location>
</feature>
<dbReference type="InterPro" id="IPR007193">
    <property type="entry name" value="Upf2/Nmd2_C"/>
</dbReference>
<feature type="compositionally biased region" description="Low complexity" evidence="2">
    <location>
        <begin position="576"/>
        <end position="587"/>
    </location>
</feature>
<dbReference type="AlphaFoldDB" id="A0A7R9TFP9"/>
<proteinExistence type="inferred from homology"/>
<dbReference type="InterPro" id="IPR054549">
    <property type="entry name" value="UVB_sens_RUS_dom"/>
</dbReference>
<feature type="region of interest" description="Disordered" evidence="2">
    <location>
        <begin position="456"/>
        <end position="478"/>
    </location>
</feature>
<dbReference type="PANTHER" id="PTHR12770">
    <property type="entry name" value="RUS1 FAMILY PROTEIN C16ORF58"/>
    <property type="match status" value="1"/>
</dbReference>
<name>A0A7R9TFP9_MICPS</name>
<feature type="domain" description="Protein root UVB sensitive/RUS" evidence="4">
    <location>
        <begin position="1"/>
        <end position="250"/>
    </location>
</feature>
<gene>
    <name evidence="5" type="ORF">MPUS1402_LOCUS4157</name>
</gene>
<evidence type="ECO:0000256" key="2">
    <source>
        <dbReference type="SAM" id="MobiDB-lite"/>
    </source>
</evidence>
<sequence>MFLPAGYPDTVSSDYARWLRWHLFSNFFRNVLEVLTSQSLLVALGMGSTPGALPLAAATKWVLKDGVGSFATLLAGVFGGQKYDEDPKRWWAVTNSLEDVARVLELVTPAYPALFLPLAASATFVRAGALTGRGSLINGTFMQHLGRNQNFGDVRAKMEVQGRWLALVALPVGIAIFRGVSGAFGADAAAMAAEGGETAMSELTRYGGVFGAYGAVLSSHLFCCWKAADVLRFDALNRHRLTRAAEEYVRGGREAVLSVEDAGEREGVYRARVTASTPTLGASVEDAARDWDDLLRFAKASEANAPRLGGARAMNDEDEDDDDDEEGEGEGEEEEEEDFDDAESSDGESEEENVDEETRGVDGEDEDDSDGGSESESETDSDSDSDEDSTDADTDADADANAANSAPVELAPEERVKRVVPKVSKEVEADFDREMSKFLGPGIVAAKTPVVASYGQTPSTVARAAPTTRGPGMNGPGPTVAFKMLVKKDGKPASRTLDVPAEAEFVARVKEQAEAEQRERAELKRLVLMSAEADDGGAAPMIPKIQNARAPVLPPGGGHGGGGGGGRGRGPRRPDAGSGLSAGLHQLGQGGGQR</sequence>
<feature type="domain" description="Up-frameshift suppressor 2 C-terminal" evidence="3">
    <location>
        <begin position="418"/>
        <end position="528"/>
    </location>
</feature>
<dbReference type="Pfam" id="PF04884">
    <property type="entry name" value="UVB_sens_prot"/>
    <property type="match status" value="1"/>
</dbReference>
<dbReference type="InterPro" id="IPR006968">
    <property type="entry name" value="RUS_fam"/>
</dbReference>